<dbReference type="Pfam" id="PF07727">
    <property type="entry name" value="RVT_2"/>
    <property type="match status" value="1"/>
</dbReference>
<dbReference type="InterPro" id="IPR036397">
    <property type="entry name" value="RNaseH_sf"/>
</dbReference>
<dbReference type="EMBL" id="BQNB010013268">
    <property type="protein sequence ID" value="GJT13900.1"/>
    <property type="molecule type" value="Genomic_DNA"/>
</dbReference>
<sequence length="763" mass="86899">MGNILISRVYYVEGLSHNLFSIGQFCDSDLEVAFRKHTCFIRNLKGVDLLSGSRGSNLYTISMADMMNSSPICLLSKASKTKSCLWHRRLSHLNFGTINQLAKQGLVKGLLKLKYTKDHLCSACQMGKRKRESNPHKPEPSTNEKLQMLHMNLDQRRNYTNEVGITHNTSIARTSQQNGVVERRNCTLVEATRTMLIFSKSLLFLWAEALATACYTQNRSLIYTRYNKTPYELLRYCKPKLKYLYVFGALCYPKNDFKDLGKLQPKAALESSSVIHHPRRRPDLYGLTSEHIISGLVLNQATLTSAKPPTKNDWDLLFQPMFDEYFKPPSVVSTPISATTLLPPGAAGASSSSTSIDQELPLLLKKCRRITKKQWKNPNGSKPLKLDEYGGVLKNKDRLVAKGYCQEDGIEFEESFAPVARIKAIRIFLAYAAHKNMVVFQMDVKTEFINRILKEEVYVSQPEGFVNQDHPNHVFRLKKALYALKQAPRAWYDLLSKFLLSQKFVKGVADPMLFTRKKGNDLIQYGFKKCDDVDIPMVGQLKLDGNPNGTLVDPTRYREMGKPTKKHLTAVKRVFRYLKRTINMGLWYPGDTGFNLTAFANADHAGCQDSRISTSGSAQFLGENLVSWSSKNQKCTAISTTKAEYISLSGCCAQILWTRSQLTDYGFDYNKIPLYFDSQSAIALSCNTVQHSRMKHIAVRYHFIKDQVENEVVELYFVKTDFQLADIFTKTLARERFEFLNKRLGMQSITPKELKRLVESDEE</sequence>
<dbReference type="InterPro" id="IPR043502">
    <property type="entry name" value="DNA/RNA_pol_sf"/>
</dbReference>
<evidence type="ECO:0000313" key="2">
    <source>
        <dbReference type="EMBL" id="GJT13900.1"/>
    </source>
</evidence>
<accession>A0ABQ5BGD4</accession>
<comment type="caution">
    <text evidence="2">The sequence shown here is derived from an EMBL/GenBank/DDBJ whole genome shotgun (WGS) entry which is preliminary data.</text>
</comment>
<dbReference type="InterPro" id="IPR012337">
    <property type="entry name" value="RNaseH-like_sf"/>
</dbReference>
<dbReference type="SUPFAM" id="SSF53098">
    <property type="entry name" value="Ribonuclease H-like"/>
    <property type="match status" value="1"/>
</dbReference>
<evidence type="ECO:0000313" key="3">
    <source>
        <dbReference type="Proteomes" id="UP001151760"/>
    </source>
</evidence>
<proteinExistence type="predicted"/>
<dbReference type="InterPro" id="IPR001584">
    <property type="entry name" value="Integrase_cat-core"/>
</dbReference>
<name>A0ABQ5BGD4_9ASTR</name>
<dbReference type="InterPro" id="IPR013103">
    <property type="entry name" value="RVT_2"/>
</dbReference>
<evidence type="ECO:0000259" key="1">
    <source>
        <dbReference type="PROSITE" id="PS50994"/>
    </source>
</evidence>
<dbReference type="PANTHER" id="PTHR11439:SF495">
    <property type="entry name" value="REVERSE TRANSCRIPTASE, RNA-DEPENDENT DNA POLYMERASE-RELATED"/>
    <property type="match status" value="1"/>
</dbReference>
<gene>
    <name evidence="2" type="ORF">Tco_0860942</name>
</gene>
<protein>
    <submittedName>
        <fullName evidence="2">Retrovirus-related pol polyprotein from transposon TNT 1-94</fullName>
    </submittedName>
</protein>
<reference evidence="2" key="2">
    <citation type="submission" date="2022-01" db="EMBL/GenBank/DDBJ databases">
        <authorList>
            <person name="Yamashiro T."/>
            <person name="Shiraishi A."/>
            <person name="Satake H."/>
            <person name="Nakayama K."/>
        </authorList>
    </citation>
    <scope>NUCLEOTIDE SEQUENCE</scope>
</reference>
<dbReference type="Gene3D" id="3.30.420.10">
    <property type="entry name" value="Ribonuclease H-like superfamily/Ribonuclease H"/>
    <property type="match status" value="1"/>
</dbReference>
<dbReference type="PROSITE" id="PS50994">
    <property type="entry name" value="INTEGRASE"/>
    <property type="match status" value="1"/>
</dbReference>
<dbReference type="SUPFAM" id="SSF56672">
    <property type="entry name" value="DNA/RNA polymerases"/>
    <property type="match status" value="1"/>
</dbReference>
<feature type="domain" description="Integrase catalytic" evidence="1">
    <location>
        <begin position="137"/>
        <end position="238"/>
    </location>
</feature>
<keyword evidence="3" id="KW-1185">Reference proteome</keyword>
<organism evidence="2 3">
    <name type="scientific">Tanacetum coccineum</name>
    <dbReference type="NCBI Taxonomy" id="301880"/>
    <lineage>
        <taxon>Eukaryota</taxon>
        <taxon>Viridiplantae</taxon>
        <taxon>Streptophyta</taxon>
        <taxon>Embryophyta</taxon>
        <taxon>Tracheophyta</taxon>
        <taxon>Spermatophyta</taxon>
        <taxon>Magnoliopsida</taxon>
        <taxon>eudicotyledons</taxon>
        <taxon>Gunneridae</taxon>
        <taxon>Pentapetalae</taxon>
        <taxon>asterids</taxon>
        <taxon>campanulids</taxon>
        <taxon>Asterales</taxon>
        <taxon>Asteraceae</taxon>
        <taxon>Asteroideae</taxon>
        <taxon>Anthemideae</taxon>
        <taxon>Anthemidinae</taxon>
        <taxon>Tanacetum</taxon>
    </lineage>
</organism>
<reference evidence="2" key="1">
    <citation type="journal article" date="2022" name="Int. J. Mol. Sci.">
        <title>Draft Genome of Tanacetum Coccineum: Genomic Comparison of Closely Related Tanacetum-Family Plants.</title>
        <authorList>
            <person name="Yamashiro T."/>
            <person name="Shiraishi A."/>
            <person name="Nakayama K."/>
            <person name="Satake H."/>
        </authorList>
    </citation>
    <scope>NUCLEOTIDE SEQUENCE</scope>
</reference>
<dbReference type="CDD" id="cd09272">
    <property type="entry name" value="RNase_HI_RT_Ty1"/>
    <property type="match status" value="1"/>
</dbReference>
<dbReference type="Proteomes" id="UP001151760">
    <property type="component" value="Unassembled WGS sequence"/>
</dbReference>
<dbReference type="PANTHER" id="PTHR11439">
    <property type="entry name" value="GAG-POL-RELATED RETROTRANSPOSON"/>
    <property type="match status" value="1"/>
</dbReference>
<dbReference type="Pfam" id="PF13976">
    <property type="entry name" value="gag_pre-integrs"/>
    <property type="match status" value="1"/>
</dbReference>
<dbReference type="InterPro" id="IPR025724">
    <property type="entry name" value="GAG-pre-integrase_dom"/>
</dbReference>